<dbReference type="PANTHER" id="PTHR16092:SF14">
    <property type="entry name" value="EXOCYST COMPLEX COMPONENT 1 ISOFORM X1"/>
    <property type="match status" value="1"/>
</dbReference>
<protein>
    <submittedName>
        <fullName evidence="4">Exocyst complex component SEC3A</fullName>
    </submittedName>
</protein>
<dbReference type="PANTHER" id="PTHR16092">
    <property type="entry name" value="SEC3/SYNTAXIN-RELATED"/>
    <property type="match status" value="1"/>
</dbReference>
<feature type="domain" description="Reverse transcriptase" evidence="2">
    <location>
        <begin position="212"/>
        <end position="342"/>
    </location>
</feature>
<reference evidence="4 5" key="1">
    <citation type="journal article" date="2018" name="PLoS Genet.">
        <title>Population sequencing reveals clonal diversity and ancestral inbreeding in the grapevine cultivar Chardonnay.</title>
        <authorList>
            <person name="Roach M.J."/>
            <person name="Johnson D.L."/>
            <person name="Bohlmann J."/>
            <person name="van Vuuren H.J."/>
            <person name="Jones S.J."/>
            <person name="Pretorius I.S."/>
            <person name="Schmidt S.A."/>
            <person name="Borneman A.R."/>
        </authorList>
    </citation>
    <scope>NUCLEOTIDE SEQUENCE [LARGE SCALE GENOMIC DNA]</scope>
    <source>
        <strain evidence="5">cv. Chardonnay</strain>
        <tissue evidence="4">Leaf</tissue>
    </source>
</reference>
<organism evidence="4 5">
    <name type="scientific">Vitis vinifera</name>
    <name type="common">Grape</name>
    <dbReference type="NCBI Taxonomy" id="29760"/>
    <lineage>
        <taxon>Eukaryota</taxon>
        <taxon>Viridiplantae</taxon>
        <taxon>Streptophyta</taxon>
        <taxon>Embryophyta</taxon>
        <taxon>Tracheophyta</taxon>
        <taxon>Spermatophyta</taxon>
        <taxon>Magnoliopsida</taxon>
        <taxon>eudicotyledons</taxon>
        <taxon>Gunneridae</taxon>
        <taxon>Pentapetalae</taxon>
        <taxon>rosids</taxon>
        <taxon>Vitales</taxon>
        <taxon>Vitaceae</taxon>
        <taxon>Viteae</taxon>
        <taxon>Vitis</taxon>
    </lineage>
</organism>
<feature type="domain" description="Exocyst complex component Sec3 coiled-coil" evidence="3">
    <location>
        <begin position="108"/>
        <end position="196"/>
    </location>
</feature>
<dbReference type="InterPro" id="IPR019160">
    <property type="entry name" value="Sec3_CC"/>
</dbReference>
<evidence type="ECO:0000259" key="2">
    <source>
        <dbReference type="Pfam" id="PF00078"/>
    </source>
</evidence>
<dbReference type="Proteomes" id="UP000288805">
    <property type="component" value="Unassembled WGS sequence"/>
</dbReference>
<keyword evidence="1" id="KW-0175">Coiled coil</keyword>
<dbReference type="Pfam" id="PF09763">
    <property type="entry name" value="Sec3_CC"/>
    <property type="match status" value="1"/>
</dbReference>
<accession>A0A438K1V2</accession>
<evidence type="ECO:0000259" key="3">
    <source>
        <dbReference type="Pfam" id="PF09763"/>
    </source>
</evidence>
<gene>
    <name evidence="4" type="primary">SEC3A_2</name>
    <name evidence="4" type="ORF">CK203_007822</name>
</gene>
<dbReference type="AlphaFoldDB" id="A0A438K1V2"/>
<evidence type="ECO:0000313" key="5">
    <source>
        <dbReference type="Proteomes" id="UP000288805"/>
    </source>
</evidence>
<dbReference type="InterPro" id="IPR000477">
    <property type="entry name" value="RT_dom"/>
</dbReference>
<proteinExistence type="predicted"/>
<sequence length="427" mass="48940">MKSNGVSPLKIARVEEFLSRLQGKEVRRNNDNRLDWWDAKKGKFLVKSYYLFMGWEREIPFPSKAVWNPMVSLKTVNHILLPCAQARGSWGLVFLLFGVTWGMPWFVLQGLETATNCVDDMDEWLGIFNVKLRHMREDIESIETRNNKLEMQSVNNKALIEELEKLLERLRVPSEYAACLTGGPFDEARMLQNIEACEWLTGALRGLEVPNLDPAYANIRAVQGAFVEGRQILEAVLITNEAIDSILKNNENGFMCKLDIEKTYDNVDWSFLLTVMQKMGFGEKWIGWIKWCISTASFSVLINGTFKGFFQSSRGLRQGDPLSSYLFVIAMEVFSSFLKRAVDGVFQDQLTYLSWLLIWFEAVSGLRINLEKSELISVGRVENIDDLALDFGCRVGSLPSLIWASPWVLRLRQYECGMEWKSGFVKD</sequence>
<evidence type="ECO:0000313" key="4">
    <source>
        <dbReference type="EMBL" id="RVX15158.1"/>
    </source>
</evidence>
<dbReference type="GO" id="GO:0006887">
    <property type="term" value="P:exocytosis"/>
    <property type="evidence" value="ECO:0007669"/>
    <property type="project" value="InterPro"/>
</dbReference>
<dbReference type="SUPFAM" id="SSF56672">
    <property type="entry name" value="DNA/RNA polymerases"/>
    <property type="match status" value="1"/>
</dbReference>
<feature type="coiled-coil region" evidence="1">
    <location>
        <begin position="132"/>
        <end position="169"/>
    </location>
</feature>
<name>A0A438K1V2_VITVI</name>
<dbReference type="GO" id="GO:0000145">
    <property type="term" value="C:exocyst"/>
    <property type="evidence" value="ECO:0007669"/>
    <property type="project" value="InterPro"/>
</dbReference>
<dbReference type="EMBL" id="QGNW01000019">
    <property type="protein sequence ID" value="RVX15158.1"/>
    <property type="molecule type" value="Genomic_DNA"/>
</dbReference>
<evidence type="ECO:0000256" key="1">
    <source>
        <dbReference type="SAM" id="Coils"/>
    </source>
</evidence>
<dbReference type="Pfam" id="PF00078">
    <property type="entry name" value="RVT_1"/>
    <property type="match status" value="1"/>
</dbReference>
<dbReference type="InterPro" id="IPR043502">
    <property type="entry name" value="DNA/RNA_pol_sf"/>
</dbReference>
<comment type="caution">
    <text evidence="4">The sequence shown here is derived from an EMBL/GenBank/DDBJ whole genome shotgun (WGS) entry which is preliminary data.</text>
</comment>